<protein>
    <submittedName>
        <fullName evidence="1">Uncharacterized protein</fullName>
    </submittedName>
</protein>
<name>A0ABV8CD26_9GAMM</name>
<comment type="caution">
    <text evidence="1">The sequence shown here is derived from an EMBL/GenBank/DDBJ whole genome shotgun (WGS) entry which is preliminary data.</text>
</comment>
<sequence>MTAAENDAQDHNAKIEQLRQQYYDNLLSQDQFAAQYRQLMPDLHPETFAMIIIPEIKKRKIGNKNTNFIRRTSHHRQELIDSLTKYINRIERPQKVDNGRSVVNYAFGFLFFKESQATNRHANHLLAEELRTRLQSSGESIKSIFRDVEEQRRNLARNVRNFKNDDRGINSGELNDIIHQAALWARFEGIDQTLASAGF</sequence>
<dbReference type="Proteomes" id="UP001595758">
    <property type="component" value="Unassembled WGS sequence"/>
</dbReference>
<evidence type="ECO:0000313" key="2">
    <source>
        <dbReference type="Proteomes" id="UP001595758"/>
    </source>
</evidence>
<reference evidence="2" key="1">
    <citation type="journal article" date="2019" name="Int. J. Syst. Evol. Microbiol.">
        <title>The Global Catalogue of Microorganisms (GCM) 10K type strain sequencing project: providing services to taxonomists for standard genome sequencing and annotation.</title>
        <authorList>
            <consortium name="The Broad Institute Genomics Platform"/>
            <consortium name="The Broad Institute Genome Sequencing Center for Infectious Disease"/>
            <person name="Wu L."/>
            <person name="Ma J."/>
        </authorList>
    </citation>
    <scope>NUCLEOTIDE SEQUENCE [LARGE SCALE GENOMIC DNA]</scope>
    <source>
        <strain evidence="2">CCUG 59858</strain>
    </source>
</reference>
<evidence type="ECO:0000313" key="1">
    <source>
        <dbReference type="EMBL" id="MFC3907925.1"/>
    </source>
</evidence>
<dbReference type="EMBL" id="JBHSAB010000001">
    <property type="protein sequence ID" value="MFC3907925.1"/>
    <property type="molecule type" value="Genomic_DNA"/>
</dbReference>
<accession>A0ABV8CD26</accession>
<keyword evidence="2" id="KW-1185">Reference proteome</keyword>
<proteinExistence type="predicted"/>
<gene>
    <name evidence="1" type="ORF">ACFORL_02365</name>
</gene>
<dbReference type="RefSeq" id="WP_382340708.1">
    <property type="nucleotide sequence ID" value="NZ_JBHSAB010000001.1"/>
</dbReference>
<organism evidence="1 2">
    <name type="scientific">Legionella dresdenensis</name>
    <dbReference type="NCBI Taxonomy" id="450200"/>
    <lineage>
        <taxon>Bacteria</taxon>
        <taxon>Pseudomonadati</taxon>
        <taxon>Pseudomonadota</taxon>
        <taxon>Gammaproteobacteria</taxon>
        <taxon>Legionellales</taxon>
        <taxon>Legionellaceae</taxon>
        <taxon>Legionella</taxon>
    </lineage>
</organism>